<feature type="coiled-coil region" evidence="1">
    <location>
        <begin position="158"/>
        <end position="333"/>
    </location>
</feature>
<feature type="compositionally biased region" description="Polar residues" evidence="2">
    <location>
        <begin position="650"/>
        <end position="661"/>
    </location>
</feature>
<feature type="region of interest" description="Disordered" evidence="2">
    <location>
        <begin position="1"/>
        <end position="155"/>
    </location>
</feature>
<feature type="compositionally biased region" description="Low complexity" evidence="2">
    <location>
        <begin position="54"/>
        <end position="72"/>
    </location>
</feature>
<gene>
    <name evidence="3" type="ORF">H2200_010899</name>
</gene>
<feature type="compositionally biased region" description="Low complexity" evidence="2">
    <location>
        <begin position="723"/>
        <end position="743"/>
    </location>
</feature>
<evidence type="ECO:0000313" key="3">
    <source>
        <dbReference type="EMBL" id="KAJ9604784.1"/>
    </source>
</evidence>
<feature type="compositionally biased region" description="Basic and acidic residues" evidence="2">
    <location>
        <begin position="142"/>
        <end position="155"/>
    </location>
</feature>
<evidence type="ECO:0000256" key="1">
    <source>
        <dbReference type="SAM" id="Coils"/>
    </source>
</evidence>
<dbReference type="AlphaFoldDB" id="A0AA38X0Z5"/>
<feature type="compositionally biased region" description="Polar residues" evidence="2">
    <location>
        <begin position="397"/>
        <end position="425"/>
    </location>
</feature>
<feature type="compositionally biased region" description="Polar residues" evidence="2">
    <location>
        <begin position="28"/>
        <end position="37"/>
    </location>
</feature>
<dbReference type="Proteomes" id="UP001172673">
    <property type="component" value="Unassembled WGS sequence"/>
</dbReference>
<name>A0AA38X0Z5_9EURO</name>
<comment type="caution">
    <text evidence="3">The sequence shown here is derived from an EMBL/GenBank/DDBJ whole genome shotgun (WGS) entry which is preliminary data.</text>
</comment>
<organism evidence="3 4">
    <name type="scientific">Cladophialophora chaetospira</name>
    <dbReference type="NCBI Taxonomy" id="386627"/>
    <lineage>
        <taxon>Eukaryota</taxon>
        <taxon>Fungi</taxon>
        <taxon>Dikarya</taxon>
        <taxon>Ascomycota</taxon>
        <taxon>Pezizomycotina</taxon>
        <taxon>Eurotiomycetes</taxon>
        <taxon>Chaetothyriomycetidae</taxon>
        <taxon>Chaetothyriales</taxon>
        <taxon>Herpotrichiellaceae</taxon>
        <taxon>Cladophialophora</taxon>
    </lineage>
</organism>
<feature type="compositionally biased region" description="Polar residues" evidence="2">
    <location>
        <begin position="769"/>
        <end position="791"/>
    </location>
</feature>
<feature type="region of interest" description="Disordered" evidence="2">
    <location>
        <begin position="396"/>
        <end position="446"/>
    </location>
</feature>
<feature type="compositionally biased region" description="Polar residues" evidence="2">
    <location>
        <begin position="130"/>
        <end position="140"/>
    </location>
</feature>
<feature type="region of interest" description="Disordered" evidence="2">
    <location>
        <begin position="578"/>
        <end position="833"/>
    </location>
</feature>
<keyword evidence="4" id="KW-1185">Reference proteome</keyword>
<evidence type="ECO:0000256" key="2">
    <source>
        <dbReference type="SAM" id="MobiDB-lite"/>
    </source>
</evidence>
<dbReference type="EMBL" id="JAPDRK010000018">
    <property type="protein sequence ID" value="KAJ9604784.1"/>
    <property type="molecule type" value="Genomic_DNA"/>
</dbReference>
<proteinExistence type="predicted"/>
<accession>A0AA38X0Z5</accession>
<evidence type="ECO:0000313" key="4">
    <source>
        <dbReference type="Proteomes" id="UP001172673"/>
    </source>
</evidence>
<feature type="compositionally biased region" description="Basic and acidic residues" evidence="2">
    <location>
        <begin position="811"/>
        <end position="820"/>
    </location>
</feature>
<feature type="compositionally biased region" description="Polar residues" evidence="2">
    <location>
        <begin position="821"/>
        <end position="833"/>
    </location>
</feature>
<feature type="compositionally biased region" description="Polar residues" evidence="2">
    <location>
        <begin position="703"/>
        <end position="713"/>
    </location>
</feature>
<feature type="compositionally biased region" description="Basic and acidic residues" evidence="2">
    <location>
        <begin position="618"/>
        <end position="628"/>
    </location>
</feature>
<feature type="region of interest" description="Disordered" evidence="2">
    <location>
        <begin position="853"/>
        <end position="878"/>
    </location>
</feature>
<reference evidence="3" key="1">
    <citation type="submission" date="2022-10" db="EMBL/GenBank/DDBJ databases">
        <title>Culturing micro-colonial fungi from biological soil crusts in the Mojave desert and describing Neophaeococcomyces mojavensis, and introducing the new genera and species Taxawa tesnikishii.</title>
        <authorList>
            <person name="Kurbessoian T."/>
            <person name="Stajich J.E."/>
        </authorList>
    </citation>
    <scope>NUCLEOTIDE SEQUENCE</scope>
    <source>
        <strain evidence="3">TK_41</strain>
    </source>
</reference>
<protein>
    <submittedName>
        <fullName evidence="3">Uncharacterized protein</fullName>
    </submittedName>
</protein>
<sequence>MEPEDTTPEPDMGNSNQEPNTPEHKARTYSSLGSGDITSPLGRILRPPSAASNRRPSTYGPGSRRSSSGYTSLQDSEHEDWSLAGRSARSPSPGRMLERIGDQDEEVEGGESGRRLLVTLGARVERSDLQDNQDGNMNSQGEDEKGDKKETADETLHIKNEKLRIKNEKLRIKNEKLRIKNEKLRIENQKFRDENKEHVKQIKHLEGSCEDQESQIKQLRGARKADQKAAEIRQQDFTELQKSKEDLEKDLVAAESQVIKLEDEIKKLEQLKKVQKDLEDAQWKLEEVFHVNEKQALKIVDLQEENKKLRSSNQDSEEKRQKIEHEHKALESEMYRVQYWMEKIYTEQLQKDKEQFRACDEQVLDLVDRRLAGANRNSVQSSAESAQEENLGDFISSRPQSQAGQSRPSSSYSVDGHSRPQSLTRGPSDPFAMPSSPLSISVTRSPVDDIDDTVPFQRKTSGQVGFANVKKDLRLGLLAPPLLKKGSNLRHSSKPAERRLSQPAAIKVEDPSSPTILGLANVGPGGRLSSRALSAPHTKQERKKLCERLKKKGYVPITWENFQDRTVFELVTEPSRGRAATWDGEQPLATDIERDDTRHRSRRPLPIFTKLESSPLESPRDQVERFSDAVKQAPSTPPSTRAFEALLKTPESTGASTSFETPPSPSIARRRKDRGEKGRGKFSTVNSQGSPIAKNGDDGKSLHNASPTTPSKSPRTKVPPSPRAASTSAASSPSFGFFSTPLSANNGEFAQPSDLGVTDDQPGELASEVSGNADMSNSSARPQSSDSQVPATESAAPATQDETHTQQSSTDSRESEESHGRAQSSPLLGDSRNQASEYTGYKLQDAVTDRLEVKGDGGQGNAADTMRSSNSKAGLEEGSEGYHRRFRVGKVAALVLGFSYFLVLSLALYTYFSAFRSPAPISSPAVVSVLAPSCPPCQASSHAQVCEPCGARTKFYTHTVTETSSVGVASPPTCPPCQLSSKVPMCEACSANSEAYTETVTVATPAWITSILTKTWISIETEIATEIQLRDITITVATPAWMISTSTVTTTMIEPRERTVTETETQEQTVTLTLSQREAPINVPRELSTITKTSTSTIQAPPITRTSTITETTTLIQKQIESHTATVTETETVTIPSSQSNPPTIDLPLLPPTKSYTGPYLPSFLSNFNNPIPSLPHPLPIPRAIPATYPAFPFTSPCECSCPTPAKPSPILTATQLDERAARARKGNMQVQQLAKGPSYMGLVPEARKWADVLEMKVHEWLLSPVWGRREY</sequence>
<keyword evidence="1" id="KW-0175">Coiled coil</keyword>